<dbReference type="Proteomes" id="UP000008281">
    <property type="component" value="Unassembled WGS sequence"/>
</dbReference>
<evidence type="ECO:0000256" key="1">
    <source>
        <dbReference type="SAM" id="MobiDB-lite"/>
    </source>
</evidence>
<keyword evidence="4" id="KW-1185">Reference proteome</keyword>
<dbReference type="OrthoDB" id="5840582at2759"/>
<keyword evidence="2" id="KW-0472">Membrane</keyword>
<dbReference type="InParanoid" id="E3M1E2"/>
<dbReference type="eggNOG" id="ENOG502RA39">
    <property type="taxonomic scope" value="Eukaryota"/>
</dbReference>
<accession>E3M1E2</accession>
<dbReference type="STRING" id="31234.E3M1E2"/>
<keyword evidence="2" id="KW-1133">Transmembrane helix</keyword>
<evidence type="ECO:0000313" key="4">
    <source>
        <dbReference type="Proteomes" id="UP000008281"/>
    </source>
</evidence>
<evidence type="ECO:0008006" key="5">
    <source>
        <dbReference type="Google" id="ProtNLM"/>
    </source>
</evidence>
<keyword evidence="2" id="KW-0812">Transmembrane</keyword>
<organism evidence="4">
    <name type="scientific">Caenorhabditis remanei</name>
    <name type="common">Caenorhabditis vulgaris</name>
    <dbReference type="NCBI Taxonomy" id="31234"/>
    <lineage>
        <taxon>Eukaryota</taxon>
        <taxon>Metazoa</taxon>
        <taxon>Ecdysozoa</taxon>
        <taxon>Nematoda</taxon>
        <taxon>Chromadorea</taxon>
        <taxon>Rhabditida</taxon>
        <taxon>Rhabditina</taxon>
        <taxon>Rhabditomorpha</taxon>
        <taxon>Rhabditoidea</taxon>
        <taxon>Rhabditidae</taxon>
        <taxon>Peloderinae</taxon>
        <taxon>Caenorhabditis</taxon>
    </lineage>
</organism>
<dbReference type="EMBL" id="DS268421">
    <property type="protein sequence ID" value="EFO88989.1"/>
    <property type="molecule type" value="Genomic_DNA"/>
</dbReference>
<feature type="transmembrane region" description="Helical" evidence="2">
    <location>
        <begin position="154"/>
        <end position="182"/>
    </location>
</feature>
<evidence type="ECO:0000313" key="3">
    <source>
        <dbReference type="EMBL" id="EFO88989.1"/>
    </source>
</evidence>
<evidence type="ECO:0000256" key="2">
    <source>
        <dbReference type="SAM" id="Phobius"/>
    </source>
</evidence>
<proteinExistence type="predicted"/>
<feature type="region of interest" description="Disordered" evidence="1">
    <location>
        <begin position="18"/>
        <end position="47"/>
    </location>
</feature>
<sequence>MEQEVSSTLDSNSNRINIFDVFDNSPPSSTSSDSEPIIINDDDSPSPKKRAELYQWLNTSYYGSIIRKVSGQTPYQPDYVRIEDNLTVPIFENEEMDEYGDGIETNSLLKEHKIQIEPQPSSTAHESRSTESYALCKSCTSRYTRHRTTRHARIIWLVLTTIALSTSFFPYGLLSVVLLLFIPPQIRRPICKKCRTSFWGF</sequence>
<dbReference type="AlphaFoldDB" id="E3M1E2"/>
<name>E3M1E2_CAERE</name>
<reference evidence="3" key="1">
    <citation type="submission" date="2007-07" db="EMBL/GenBank/DDBJ databases">
        <title>PCAP assembly of the Caenorhabditis remanei genome.</title>
        <authorList>
            <consortium name="The Caenorhabditis remanei Sequencing Consortium"/>
            <person name="Wilson R.K."/>
        </authorList>
    </citation>
    <scope>NUCLEOTIDE SEQUENCE [LARGE SCALE GENOMIC DNA]</scope>
    <source>
        <strain evidence="3">PB4641</strain>
    </source>
</reference>
<dbReference type="FunCoup" id="E3M1E2">
    <property type="interactions" value="478"/>
</dbReference>
<feature type="compositionally biased region" description="Low complexity" evidence="1">
    <location>
        <begin position="25"/>
        <end position="39"/>
    </location>
</feature>
<dbReference type="OMA" id="WLNTSYY"/>
<gene>
    <name evidence="3" type="ORF">CRE_06725</name>
</gene>
<dbReference type="HOGENOM" id="CLU_1361549_0_0_1"/>
<protein>
    <recommendedName>
        <fullName evidence="5">LITAF domain-containing protein</fullName>
    </recommendedName>
</protein>